<dbReference type="AlphaFoldDB" id="A0A0D8XGP5"/>
<keyword evidence="3" id="KW-1185">Reference proteome</keyword>
<dbReference type="STRING" id="29172.A0A0D8XGP5"/>
<evidence type="ECO:0000313" key="2">
    <source>
        <dbReference type="EMBL" id="KJH42919.1"/>
    </source>
</evidence>
<reference evidence="3" key="2">
    <citation type="journal article" date="2016" name="Sci. Rep.">
        <title>Dictyocaulus viviparus genome, variome and transcriptome elucidate lungworm biology and support future intervention.</title>
        <authorList>
            <person name="McNulty S.N."/>
            <person name="Strube C."/>
            <person name="Rosa B.A."/>
            <person name="Martin J.C."/>
            <person name="Tyagi R."/>
            <person name="Choi Y.J."/>
            <person name="Wang Q."/>
            <person name="Hallsworth Pepin K."/>
            <person name="Zhang X."/>
            <person name="Ozersky P."/>
            <person name="Wilson R.K."/>
            <person name="Sternberg P.W."/>
            <person name="Gasser R.B."/>
            <person name="Mitreva M."/>
        </authorList>
    </citation>
    <scope>NUCLEOTIDE SEQUENCE [LARGE SCALE GENOMIC DNA]</scope>
    <source>
        <strain evidence="3">HannoverDv2000</strain>
    </source>
</reference>
<dbReference type="OrthoDB" id="5872422at2759"/>
<proteinExistence type="predicted"/>
<protein>
    <submittedName>
        <fullName evidence="2">Uncharacterized protein</fullName>
    </submittedName>
</protein>
<dbReference type="EMBL" id="KN716610">
    <property type="protein sequence ID" value="KJH42919.1"/>
    <property type="molecule type" value="Genomic_DNA"/>
</dbReference>
<reference evidence="2 3" key="1">
    <citation type="submission" date="2013-11" db="EMBL/GenBank/DDBJ databases">
        <title>Draft genome of the bovine lungworm Dictyocaulus viviparus.</title>
        <authorList>
            <person name="Mitreva M."/>
        </authorList>
    </citation>
    <scope>NUCLEOTIDE SEQUENCE [LARGE SCALE GENOMIC DNA]</scope>
    <source>
        <strain evidence="2 3">HannoverDv2000</strain>
    </source>
</reference>
<accession>A0A0D8XGP5</accession>
<feature type="compositionally biased region" description="Basic and acidic residues" evidence="1">
    <location>
        <begin position="320"/>
        <end position="329"/>
    </location>
</feature>
<evidence type="ECO:0000313" key="3">
    <source>
        <dbReference type="Proteomes" id="UP000053766"/>
    </source>
</evidence>
<dbReference type="Proteomes" id="UP000053766">
    <property type="component" value="Unassembled WGS sequence"/>
</dbReference>
<organism evidence="2 3">
    <name type="scientific">Dictyocaulus viviparus</name>
    <name type="common">Bovine lungworm</name>
    <dbReference type="NCBI Taxonomy" id="29172"/>
    <lineage>
        <taxon>Eukaryota</taxon>
        <taxon>Metazoa</taxon>
        <taxon>Ecdysozoa</taxon>
        <taxon>Nematoda</taxon>
        <taxon>Chromadorea</taxon>
        <taxon>Rhabditida</taxon>
        <taxon>Rhabditina</taxon>
        <taxon>Rhabditomorpha</taxon>
        <taxon>Strongyloidea</taxon>
        <taxon>Metastrongylidae</taxon>
        <taxon>Dictyocaulus</taxon>
    </lineage>
</organism>
<gene>
    <name evidence="2" type="ORF">DICVIV_11084</name>
</gene>
<feature type="region of interest" description="Disordered" evidence="1">
    <location>
        <begin position="1"/>
        <end position="21"/>
    </location>
</feature>
<feature type="region of interest" description="Disordered" evidence="1">
    <location>
        <begin position="320"/>
        <end position="339"/>
    </location>
</feature>
<evidence type="ECO:0000256" key="1">
    <source>
        <dbReference type="SAM" id="MobiDB-lite"/>
    </source>
</evidence>
<feature type="compositionally biased region" description="Polar residues" evidence="1">
    <location>
        <begin position="330"/>
        <end position="339"/>
    </location>
</feature>
<sequence length="558" mass="63030">MAMRHQSDEVDETTPSPGEKMVDRLAVNLAGALVKSMFPEIDRTEKVQEIRRAPVSPFQSSNGNYLLQQGGPDYGTLSQITQQNPTNQFINNAQLPASYSPYLQQSSGLNPNIGEGMVNNMGIPQTALMMPNSPLMFSGGNGSPESLNALRNQQYLAQLARHQSELNQYSSKQMEYLDQQRRYQQSMIDHQAGAALLMQKQQQELISEQMKKLRESYGNGNHLGNDSIIGGRIRSARAKGVKTHSHGTPKRQFTDDDVITNDAHLREYFKEKYGIDISSEDSTLTDEERETLRALKKLLSKNKEETIERGVFRTMDSLKRKMSVRRDQSSRSTAEQEIVRSSKSSSCHQCIAHNIGMMKGGWTQMYGNPNVIKQIYGTIMSLQGAMSVNEKTILTSKKTACVGLEIGPYRNRSAELNMFFRDDSKGNELHEVVFYFIHTLRDIHANVKKNKLFVLQMFGSISSVEGNVIMIDTDRYQVEMCLVKAGPVEADRYEFIVLTETTGKNACRSYHVFARNTDEFNRRHFDYISDFMKSETQLSSVLPVGAFPMASLCQLDRP</sequence>
<name>A0A0D8XGP5_DICVI</name>